<dbReference type="EMBL" id="CM009752">
    <property type="protein sequence ID" value="PUZ59717.1"/>
    <property type="molecule type" value="Genomic_DNA"/>
</dbReference>
<evidence type="ECO:0000259" key="2">
    <source>
        <dbReference type="Pfam" id="PF25043"/>
    </source>
</evidence>
<dbReference type="Proteomes" id="UP000244336">
    <property type="component" value="Chromosome 4"/>
</dbReference>
<evidence type="ECO:0000259" key="1">
    <source>
        <dbReference type="Pfam" id="PF11443"/>
    </source>
</evidence>
<feature type="domain" description="DUF2828" evidence="1">
    <location>
        <begin position="179"/>
        <end position="379"/>
    </location>
</feature>
<dbReference type="OrthoDB" id="1149618at2759"/>
<dbReference type="Pfam" id="PF11443">
    <property type="entry name" value="DUF2828"/>
    <property type="match status" value="2"/>
</dbReference>
<evidence type="ECO:0000313" key="4">
    <source>
        <dbReference type="Proteomes" id="UP000244336"/>
    </source>
</evidence>
<gene>
    <name evidence="3" type="ORF">GQ55_4G065100</name>
</gene>
<keyword evidence="4" id="KW-1185">Reference proteome</keyword>
<proteinExistence type="predicted"/>
<dbReference type="Gramene" id="PUZ59717">
    <property type="protein sequence ID" value="PUZ59717"/>
    <property type="gene ID" value="GQ55_4G065100"/>
</dbReference>
<dbReference type="InterPro" id="IPR056690">
    <property type="entry name" value="DUF7788"/>
</dbReference>
<evidence type="ECO:0000313" key="3">
    <source>
        <dbReference type="EMBL" id="PUZ59717.1"/>
    </source>
</evidence>
<accession>A0A2T7DVW3</accession>
<feature type="domain" description="DUF2828" evidence="1">
    <location>
        <begin position="44"/>
        <end position="162"/>
    </location>
</feature>
<dbReference type="InterPro" id="IPR058580">
    <property type="entry name" value="DUF2828"/>
</dbReference>
<dbReference type="PANTHER" id="PTHR31373">
    <property type="entry name" value="OS06G0652100 PROTEIN"/>
    <property type="match status" value="1"/>
</dbReference>
<reference evidence="3 4" key="1">
    <citation type="submission" date="2018-04" db="EMBL/GenBank/DDBJ databases">
        <title>WGS assembly of Panicum hallii var. hallii HAL2.</title>
        <authorList>
            <person name="Lovell J."/>
            <person name="Jenkins J."/>
            <person name="Lowry D."/>
            <person name="Mamidi S."/>
            <person name="Sreedasyam A."/>
            <person name="Weng X."/>
            <person name="Barry K."/>
            <person name="Bonette J."/>
            <person name="Campitelli B."/>
            <person name="Daum C."/>
            <person name="Gordon S."/>
            <person name="Gould B."/>
            <person name="Lipzen A."/>
            <person name="MacQueen A."/>
            <person name="Palacio-Mejia J."/>
            <person name="Plott C."/>
            <person name="Shakirov E."/>
            <person name="Shu S."/>
            <person name="Yoshinaga Y."/>
            <person name="Zane M."/>
            <person name="Rokhsar D."/>
            <person name="Grimwood J."/>
            <person name="Schmutz J."/>
            <person name="Juenger T."/>
        </authorList>
    </citation>
    <scope>NUCLEOTIDE SEQUENCE [LARGE SCALE GENOMIC DNA]</scope>
    <source>
        <strain evidence="4">cv. HAL2</strain>
    </source>
</reference>
<feature type="domain" description="DUF7788" evidence="2">
    <location>
        <begin position="381"/>
        <end position="475"/>
    </location>
</feature>
<organism evidence="3 4">
    <name type="scientific">Panicum hallii var. hallii</name>
    <dbReference type="NCBI Taxonomy" id="1504633"/>
    <lineage>
        <taxon>Eukaryota</taxon>
        <taxon>Viridiplantae</taxon>
        <taxon>Streptophyta</taxon>
        <taxon>Embryophyta</taxon>
        <taxon>Tracheophyta</taxon>
        <taxon>Spermatophyta</taxon>
        <taxon>Magnoliopsida</taxon>
        <taxon>Liliopsida</taxon>
        <taxon>Poales</taxon>
        <taxon>Poaceae</taxon>
        <taxon>PACMAD clade</taxon>
        <taxon>Panicoideae</taxon>
        <taxon>Panicodae</taxon>
        <taxon>Paniceae</taxon>
        <taxon>Panicinae</taxon>
        <taxon>Panicum</taxon>
        <taxon>Panicum sect. Panicum</taxon>
    </lineage>
</organism>
<feature type="domain" description="DUF7788" evidence="2">
    <location>
        <begin position="482"/>
        <end position="538"/>
    </location>
</feature>
<name>A0A2T7DVW3_9POAL</name>
<dbReference type="AlphaFoldDB" id="A0A2T7DVW3"/>
<sequence>MAACRRAVSSSLVGPPGEFLRPAAAAAIPAASAATKPPPAKRLTQNSSPTFASSGDPCLDFFFHVVPGTPAATVASLLADAWAAEPNTALRLACNLLGVRSTGKSDRRGFYAAALWMHECHPATLALNAPAIVELGYLKVLPEILHRIVGGAVSAKRPGKKVEARFTGAAQGLLLLDTEETVERYSRDPNYRFLHDCTSDMFADLLVRDLQKLADGKLDEISLAGKWCPSLNCRYDRSTLLSEAIARRLFPKGPAPDLPEDMADVHNVYQVRNRLRKALASLRRALQLPEIFIMAQAWGDVVYPRVASRAMRKYRELFFKHDAERFKLYLADVEAGKAKIAAGALLPHDILASVDGDGYGVADLQWERMVDDLRALGKLSNCFAICDVSGSMSGLPMDVCVALGLLISELRDEPWHHRLITFSERPEMHLITGKTLGEKTNFIRWMRWDMNTDFQAVFDKLLCVAVAGNLPPERMRHGNRRGVTRKFTEAGYGAVVPEIVFWNLRDSMSVPVTGGEKGVALVSGFSKNMVKLFLDNVGIISPGAIMEKAISGPEYQKLIVFD</sequence>
<protein>
    <recommendedName>
        <fullName evidence="5">DUF2828 domain-containing protein</fullName>
    </recommendedName>
</protein>
<evidence type="ECO:0008006" key="5">
    <source>
        <dbReference type="Google" id="ProtNLM"/>
    </source>
</evidence>
<dbReference type="PIRSF" id="PIRSF015417">
    <property type="entry name" value="T31B5_30_vWA"/>
    <property type="match status" value="1"/>
</dbReference>
<dbReference type="PANTHER" id="PTHR31373:SF17">
    <property type="entry name" value="OS06G0652100 PROTEIN"/>
    <property type="match status" value="1"/>
</dbReference>
<dbReference type="InterPro" id="IPR011205">
    <property type="entry name" value="UCP015417_vWA"/>
</dbReference>
<dbReference type="Pfam" id="PF25043">
    <property type="entry name" value="DUF7788"/>
    <property type="match status" value="2"/>
</dbReference>